<dbReference type="Proteomes" id="UP000005408">
    <property type="component" value="Unassembled WGS sequence"/>
</dbReference>
<dbReference type="Gene3D" id="3.10.450.50">
    <property type="match status" value="1"/>
</dbReference>
<evidence type="ECO:0000313" key="1">
    <source>
        <dbReference type="EnsemblMetazoa" id="G20751.8:cds"/>
    </source>
</evidence>
<dbReference type="InterPro" id="IPR026698">
    <property type="entry name" value="UPF_C3orf38"/>
</dbReference>
<dbReference type="PANTHER" id="PTHR21084:SF1">
    <property type="entry name" value="DENSE INCISORS"/>
    <property type="match status" value="1"/>
</dbReference>
<dbReference type="SUPFAM" id="SSF54427">
    <property type="entry name" value="NTF2-like"/>
    <property type="match status" value="1"/>
</dbReference>
<sequence length="338" mass="37629">MPMSDSEKKGCIDLLEVLSDCDLYSLADTVTNKKIPVGGNRREALKTIVTFSTSAQELLSRQKINKDVLFKYLVKYNVTPSVNTKKPELIDEVLLLWMKQSQKRSQVKVYTPQASPSSSRLSSRDLASGSHTFNAVKLESHSVVNYSPTINFTINNQYNTVNVNPVAGGASHEQDLHKLGLTFIKWFYDSLNSHNPSRGVTPKDFGPQHFYGDAKLMVLLPGPPETRENCTGQQAVSEKFLHFVSRENLLFNPNCDHGGVMVKDDPHGLVVVMVCGTIHKDNQCLGVFDQMFGLIKDPQFHNNYKIKISKMKLTATAVSNLPRLTDKSQAEISDLAAV</sequence>
<dbReference type="OrthoDB" id="6407068at2759"/>
<name>A0A8W8JT51_MAGGI</name>
<protein>
    <recommendedName>
        <fullName evidence="3">NTF2 domain-containing protein</fullName>
    </recommendedName>
</protein>
<reference evidence="1" key="1">
    <citation type="submission" date="2022-08" db="UniProtKB">
        <authorList>
            <consortium name="EnsemblMetazoa"/>
        </authorList>
    </citation>
    <scope>IDENTIFICATION</scope>
    <source>
        <strain evidence="1">05x7-T-G4-1.051#20</strain>
    </source>
</reference>
<dbReference type="AlphaFoldDB" id="A0A8W8JT51"/>
<evidence type="ECO:0000313" key="2">
    <source>
        <dbReference type="Proteomes" id="UP000005408"/>
    </source>
</evidence>
<proteinExistence type="predicted"/>
<accession>A0A8W8JT51</accession>
<organism evidence="1 2">
    <name type="scientific">Magallana gigas</name>
    <name type="common">Pacific oyster</name>
    <name type="synonym">Crassostrea gigas</name>
    <dbReference type="NCBI Taxonomy" id="29159"/>
    <lineage>
        <taxon>Eukaryota</taxon>
        <taxon>Metazoa</taxon>
        <taxon>Spiralia</taxon>
        <taxon>Lophotrochozoa</taxon>
        <taxon>Mollusca</taxon>
        <taxon>Bivalvia</taxon>
        <taxon>Autobranchia</taxon>
        <taxon>Pteriomorphia</taxon>
        <taxon>Ostreida</taxon>
        <taxon>Ostreoidea</taxon>
        <taxon>Ostreidae</taxon>
        <taxon>Magallana</taxon>
    </lineage>
</organism>
<dbReference type="Pfam" id="PF15008">
    <property type="entry name" value="DUF4518"/>
    <property type="match status" value="1"/>
</dbReference>
<dbReference type="EnsemblMetazoa" id="G20751.8">
    <property type="protein sequence ID" value="G20751.8:cds"/>
    <property type="gene ID" value="G20751"/>
</dbReference>
<dbReference type="PANTHER" id="PTHR21084">
    <property type="entry name" value="DENSE INCISORS"/>
    <property type="match status" value="1"/>
</dbReference>
<dbReference type="InterPro" id="IPR032710">
    <property type="entry name" value="NTF2-like_dom_sf"/>
</dbReference>
<keyword evidence="2" id="KW-1185">Reference proteome</keyword>
<evidence type="ECO:0008006" key="3">
    <source>
        <dbReference type="Google" id="ProtNLM"/>
    </source>
</evidence>
<dbReference type="OMA" id="AKEYWCE"/>